<evidence type="ECO:0000313" key="2">
    <source>
        <dbReference type="EMBL" id="KAG2894383.1"/>
    </source>
</evidence>
<evidence type="ECO:0000313" key="3">
    <source>
        <dbReference type="Proteomes" id="UP000736787"/>
    </source>
</evidence>
<gene>
    <name evidence="2" type="ORF">PC117_g23503</name>
</gene>
<accession>A0A8T1B5R9</accession>
<proteinExistence type="predicted"/>
<sequence length="37" mass="4102">MGLRGAAHGEVKPDTVPPRDPQAHLREARQRFPALLL</sequence>
<comment type="caution">
    <text evidence="2">The sequence shown here is derived from an EMBL/GenBank/DDBJ whole genome shotgun (WGS) entry which is preliminary data.</text>
</comment>
<dbReference type="Proteomes" id="UP000736787">
    <property type="component" value="Unassembled WGS sequence"/>
</dbReference>
<evidence type="ECO:0000256" key="1">
    <source>
        <dbReference type="SAM" id="MobiDB-lite"/>
    </source>
</evidence>
<name>A0A8T1B5R9_9STRA</name>
<dbReference type="AlphaFoldDB" id="A0A8T1B5R9"/>
<protein>
    <submittedName>
        <fullName evidence="2">Uncharacterized protein</fullName>
    </submittedName>
</protein>
<dbReference type="EMBL" id="RCMK01001433">
    <property type="protein sequence ID" value="KAG2894383.1"/>
    <property type="molecule type" value="Genomic_DNA"/>
</dbReference>
<organism evidence="2 3">
    <name type="scientific">Phytophthora cactorum</name>
    <dbReference type="NCBI Taxonomy" id="29920"/>
    <lineage>
        <taxon>Eukaryota</taxon>
        <taxon>Sar</taxon>
        <taxon>Stramenopiles</taxon>
        <taxon>Oomycota</taxon>
        <taxon>Peronosporomycetes</taxon>
        <taxon>Peronosporales</taxon>
        <taxon>Peronosporaceae</taxon>
        <taxon>Phytophthora</taxon>
    </lineage>
</organism>
<reference evidence="2" key="1">
    <citation type="submission" date="2018-10" db="EMBL/GenBank/DDBJ databases">
        <title>Effector identification in a new, highly contiguous assembly of the strawberry crown rot pathogen Phytophthora cactorum.</title>
        <authorList>
            <person name="Armitage A.D."/>
            <person name="Nellist C.F."/>
            <person name="Bates H."/>
            <person name="Vickerstaff R.J."/>
            <person name="Harrison R.J."/>
        </authorList>
    </citation>
    <scope>NUCLEOTIDE SEQUENCE</scope>
    <source>
        <strain evidence="2">4040</strain>
    </source>
</reference>
<feature type="region of interest" description="Disordered" evidence="1">
    <location>
        <begin position="1"/>
        <end position="24"/>
    </location>
</feature>